<evidence type="ECO:0000313" key="7">
    <source>
        <dbReference type="Proteomes" id="UP000011623"/>
    </source>
</evidence>
<evidence type="ECO:0000256" key="3">
    <source>
        <dbReference type="ARBA" id="ARBA00023163"/>
    </source>
</evidence>
<evidence type="ECO:0000256" key="1">
    <source>
        <dbReference type="ARBA" id="ARBA00023015"/>
    </source>
</evidence>
<dbReference type="GO" id="GO:0003700">
    <property type="term" value="F:DNA-binding transcription factor activity"/>
    <property type="evidence" value="ECO:0007669"/>
    <property type="project" value="TreeGrafter"/>
</dbReference>
<keyword evidence="1" id="KW-0805">Transcription regulation</keyword>
<keyword evidence="3" id="KW-0804">Transcription</keyword>
<name>M0JXW6_9EURY</name>
<dbReference type="PANTHER" id="PTHR30055">
    <property type="entry name" value="HTH-TYPE TRANSCRIPTIONAL REGULATOR RUTR"/>
    <property type="match status" value="1"/>
</dbReference>
<evidence type="ECO:0000259" key="5">
    <source>
        <dbReference type="PROSITE" id="PS50977"/>
    </source>
</evidence>
<evidence type="ECO:0000256" key="4">
    <source>
        <dbReference type="PROSITE-ProRule" id="PRU00335"/>
    </source>
</evidence>
<gene>
    <name evidence="6" type="ORF">C442_20646</name>
</gene>
<dbReference type="InterPro" id="IPR036271">
    <property type="entry name" value="Tet_transcr_reg_TetR-rel_C_sf"/>
</dbReference>
<dbReference type="RefSeq" id="WP_008313793.1">
    <property type="nucleotide sequence ID" value="NZ_AOLW01000069.1"/>
</dbReference>
<reference evidence="6 7" key="1">
    <citation type="journal article" date="2014" name="PLoS Genet.">
        <title>Phylogenetically driven sequencing of extremely halophilic archaea reveals strategies for static and dynamic osmo-response.</title>
        <authorList>
            <person name="Becker E.A."/>
            <person name="Seitzer P.M."/>
            <person name="Tritt A."/>
            <person name="Larsen D."/>
            <person name="Krusor M."/>
            <person name="Yao A.I."/>
            <person name="Wu D."/>
            <person name="Madern D."/>
            <person name="Eisen J.A."/>
            <person name="Darling A.E."/>
            <person name="Facciotti M.T."/>
        </authorList>
    </citation>
    <scope>NUCLEOTIDE SEQUENCE [LARGE SCALE GENOMIC DNA]</scope>
    <source>
        <strain evidence="6 7">JCM 13557</strain>
    </source>
</reference>
<protein>
    <submittedName>
        <fullName evidence="6">TetR family transcriptional regulator</fullName>
    </submittedName>
</protein>
<dbReference type="PATRIC" id="fig|1227452.3.peg.4075"/>
<feature type="DNA-binding region" description="H-T-H motif" evidence="4">
    <location>
        <begin position="35"/>
        <end position="54"/>
    </location>
</feature>
<proteinExistence type="predicted"/>
<dbReference type="GO" id="GO:0000976">
    <property type="term" value="F:transcription cis-regulatory region binding"/>
    <property type="evidence" value="ECO:0007669"/>
    <property type="project" value="TreeGrafter"/>
</dbReference>
<dbReference type="InterPro" id="IPR009057">
    <property type="entry name" value="Homeodomain-like_sf"/>
</dbReference>
<sequence length="211" mass="23989">MGMRDEVANDQSDSRDAIMSATFRALSRHGYADLTMQDIADEFEKSRSLLHYHYDTRDDLILAFVDNLIGWVGDELEESSTEDPRTRLLEYIERFSPNQREYARGFVVALFELRLQALHNEQLREKLARHYQQNIDTAARIIADGIEAGVFHPVNPEKTGELIYNSLQGAAFYEVVLGADGATQRMRDGLLEYIVSELVAVPEMLETGFAP</sequence>
<dbReference type="InterPro" id="IPR001647">
    <property type="entry name" value="HTH_TetR"/>
</dbReference>
<dbReference type="Gene3D" id="1.10.357.10">
    <property type="entry name" value="Tetracycline Repressor, domain 2"/>
    <property type="match status" value="1"/>
</dbReference>
<dbReference type="Pfam" id="PF00440">
    <property type="entry name" value="TetR_N"/>
    <property type="match status" value="1"/>
</dbReference>
<dbReference type="SUPFAM" id="SSF48498">
    <property type="entry name" value="Tetracyclin repressor-like, C-terminal domain"/>
    <property type="match status" value="1"/>
</dbReference>
<accession>M0JXW6</accession>
<dbReference type="InterPro" id="IPR041583">
    <property type="entry name" value="TetR_C_31"/>
</dbReference>
<organism evidence="6 7">
    <name type="scientific">Haloarcula amylolytica JCM 13557</name>
    <dbReference type="NCBI Taxonomy" id="1227452"/>
    <lineage>
        <taxon>Archaea</taxon>
        <taxon>Methanobacteriati</taxon>
        <taxon>Methanobacteriota</taxon>
        <taxon>Stenosarchaea group</taxon>
        <taxon>Halobacteria</taxon>
        <taxon>Halobacteriales</taxon>
        <taxon>Haloarculaceae</taxon>
        <taxon>Haloarcula</taxon>
    </lineage>
</organism>
<evidence type="ECO:0000256" key="2">
    <source>
        <dbReference type="ARBA" id="ARBA00023125"/>
    </source>
</evidence>
<dbReference type="SUPFAM" id="SSF46689">
    <property type="entry name" value="Homeodomain-like"/>
    <property type="match status" value="1"/>
</dbReference>
<dbReference type="EMBL" id="AOLW01000069">
    <property type="protein sequence ID" value="EMA13972.1"/>
    <property type="molecule type" value="Genomic_DNA"/>
</dbReference>
<dbReference type="InterPro" id="IPR050109">
    <property type="entry name" value="HTH-type_TetR-like_transc_reg"/>
</dbReference>
<evidence type="ECO:0000313" key="6">
    <source>
        <dbReference type="EMBL" id="EMA13972.1"/>
    </source>
</evidence>
<comment type="caution">
    <text evidence="6">The sequence shown here is derived from an EMBL/GenBank/DDBJ whole genome shotgun (WGS) entry which is preliminary data.</text>
</comment>
<feature type="domain" description="HTH tetR-type" evidence="5">
    <location>
        <begin position="12"/>
        <end position="72"/>
    </location>
</feature>
<dbReference type="PROSITE" id="PS50977">
    <property type="entry name" value="HTH_TETR_2"/>
    <property type="match status" value="1"/>
</dbReference>
<dbReference type="Pfam" id="PF17940">
    <property type="entry name" value="TetR_C_31"/>
    <property type="match status" value="1"/>
</dbReference>
<dbReference type="AlphaFoldDB" id="M0JXW6"/>
<keyword evidence="2 4" id="KW-0238">DNA-binding</keyword>
<dbReference type="PANTHER" id="PTHR30055:SF234">
    <property type="entry name" value="HTH-TYPE TRANSCRIPTIONAL REGULATOR BETI"/>
    <property type="match status" value="1"/>
</dbReference>
<keyword evidence="7" id="KW-1185">Reference proteome</keyword>
<dbReference type="Proteomes" id="UP000011623">
    <property type="component" value="Unassembled WGS sequence"/>
</dbReference>